<dbReference type="PROSITE" id="PS50826">
    <property type="entry name" value="RUN"/>
    <property type="match status" value="1"/>
</dbReference>
<keyword evidence="3" id="KW-0967">Endosome</keyword>
<evidence type="ECO:0000313" key="11">
    <source>
        <dbReference type="RefSeq" id="XP_025419456.1"/>
    </source>
</evidence>
<keyword evidence="8" id="KW-1185">Reference proteome</keyword>
<dbReference type="RefSeq" id="XP_025419461.1">
    <property type="nucleotide sequence ID" value="XM_025563676.1"/>
</dbReference>
<dbReference type="InterPro" id="IPR052428">
    <property type="entry name" value="Autophagy_HostDef_Reg"/>
</dbReference>
<dbReference type="PANTHER" id="PTHR45971:SF1">
    <property type="entry name" value="RUBICON, ISOFORM A"/>
    <property type="match status" value="1"/>
</dbReference>
<evidence type="ECO:0000256" key="5">
    <source>
        <dbReference type="SAM" id="Coils"/>
    </source>
</evidence>
<proteinExistence type="predicted"/>
<dbReference type="GO" id="GO:0006914">
    <property type="term" value="P:autophagy"/>
    <property type="evidence" value="ECO:0007669"/>
    <property type="project" value="UniProtKB-KW"/>
</dbReference>
<dbReference type="RefSeq" id="XP_025419456.1">
    <property type="nucleotide sequence ID" value="XM_025563671.1"/>
</dbReference>
<dbReference type="Pfam" id="PF21054">
    <property type="entry name" value="RUBC_PIKBD"/>
    <property type="match status" value="1"/>
</dbReference>
<dbReference type="CTD" id="31803"/>
<dbReference type="GeneID" id="112689800"/>
<gene>
    <name evidence="9 10 11 12 13" type="primary">LOC112689800</name>
</gene>
<evidence type="ECO:0000256" key="2">
    <source>
        <dbReference type="ARBA" id="ARBA00022553"/>
    </source>
</evidence>
<evidence type="ECO:0000256" key="1">
    <source>
        <dbReference type="ARBA" id="ARBA00004603"/>
    </source>
</evidence>
<dbReference type="GO" id="GO:0005770">
    <property type="term" value="C:late endosome"/>
    <property type="evidence" value="ECO:0007669"/>
    <property type="project" value="UniProtKB-SubCell"/>
</dbReference>
<dbReference type="SUPFAM" id="SSF140741">
    <property type="entry name" value="RUN domain-like"/>
    <property type="match status" value="1"/>
</dbReference>
<evidence type="ECO:0000256" key="4">
    <source>
        <dbReference type="ARBA" id="ARBA00023006"/>
    </source>
</evidence>
<dbReference type="Gene3D" id="1.20.58.900">
    <property type="match status" value="1"/>
</dbReference>
<dbReference type="Pfam" id="PF13901">
    <property type="entry name" value="RH_dom"/>
    <property type="match status" value="1"/>
</dbReference>
<evidence type="ECO:0000256" key="6">
    <source>
        <dbReference type="SAM" id="MobiDB-lite"/>
    </source>
</evidence>
<evidence type="ECO:0000313" key="12">
    <source>
        <dbReference type="RefSeq" id="XP_025419461.1"/>
    </source>
</evidence>
<dbReference type="SUPFAM" id="SSF48695">
    <property type="entry name" value="Multiheme cytochromes"/>
    <property type="match status" value="1"/>
</dbReference>
<evidence type="ECO:0000313" key="10">
    <source>
        <dbReference type="RefSeq" id="XP_025419448.1"/>
    </source>
</evidence>
<feature type="coiled-coil region" evidence="5">
    <location>
        <begin position="413"/>
        <end position="440"/>
    </location>
</feature>
<evidence type="ECO:0000313" key="9">
    <source>
        <dbReference type="RefSeq" id="XP_025419438.1"/>
    </source>
</evidence>
<evidence type="ECO:0000256" key="3">
    <source>
        <dbReference type="ARBA" id="ARBA00022753"/>
    </source>
</evidence>
<dbReference type="RefSeq" id="XP_025419467.1">
    <property type="nucleotide sequence ID" value="XM_025563682.1"/>
</dbReference>
<sequence length="859" mass="98797">MEELPALLDRLKSTVECLSMSSRTSTWEVCGGLDRLHSIMMTIFRHGCLSLNSNNKDAVWNFIQGINWLHPRIASLCTFFENSCPKNEHLDKSSLWIYKSLENHTLSEKLGWLLSDKDHLYKCYKPEAFLCQKAYSDAALLCLKVVELNQPSLLLEIDPKLYLNYSSKNEHCSTLPKSSYKQTHDEYFEQFCTLKNPLKHTSVQINDTNTEHHNNLPSCKIKHLSLKQYHKSWPDLHKMLDRPKLRRSFSYDTFQASDNKLDFLNLADSDISTPKLLDVNYEQLLNENVDSNKHQLLKEKIFYNHSNLSKRIKRQSKLIRLPSKILEESDDDTRSNISDGTRTLIPYDEFPPSKYTGTPGLINSYFPGQDLFKFLSSGQFVQANAELDRENAHFKISEAIIGTIEQIKCNQKLNFTDEIIEESDEEINRLKKRIRCRRRQKLEVDQPRTTGTSSSDCMTESTDHTMSSLTSSYCSTTSSMSTTDDMDEFDLDNESYGSSRFSACSSSTSSLYSNVDRMRSASSCSSVVTAESVARSLIRQISHKNNWPVDVNVQWLISERDAPQQILPLPSSWPVNPHEPEDLKSSSRLRGTNDWAPPRPQIIFTCHPSPIRKNLMEQQGYKCAGCGTKVAVKYASKFRYCFYLGRYFCTGCHVNKTAVIPGRIIAKWDFSKYPVSCFSFALLEQMLFDPLFNIADLNSVLYKRARGLDRVRLYRLQLYYIKDFIFSCRYADRLKEPLDTMEAHIILKPDLFSIQNMLDVKSGELGKKLQSLIISCNKHIVNCQLCRARGFVCEMCNKNEVLFPWDFGTVTRCVDCGSCYHKKCYHSRGVPACPRCPRIVAMFNRTNNQNDRQDSVVQS</sequence>
<dbReference type="Proteomes" id="UP000694846">
    <property type="component" value="Unplaced"/>
</dbReference>
<dbReference type="InterPro" id="IPR037213">
    <property type="entry name" value="Run_dom_sf"/>
</dbReference>
<feature type="domain" description="RUN" evidence="7">
    <location>
        <begin position="27"/>
        <end position="160"/>
    </location>
</feature>
<dbReference type="OrthoDB" id="10067503at2759"/>
<dbReference type="InterPro" id="IPR048569">
    <property type="entry name" value="RUBC_PIKBD"/>
</dbReference>
<name>A0A8B8GA18_9HEMI</name>
<dbReference type="RefSeq" id="XP_025419448.1">
    <property type="nucleotide sequence ID" value="XM_025563663.1"/>
</dbReference>
<reference evidence="9 10" key="1">
    <citation type="submission" date="2025-04" db="UniProtKB">
        <authorList>
            <consortium name="RefSeq"/>
        </authorList>
    </citation>
    <scope>IDENTIFICATION</scope>
    <source>
        <tissue evidence="9 10">Whole body</tissue>
    </source>
</reference>
<dbReference type="PANTHER" id="PTHR45971">
    <property type="entry name" value="PHOX (PX) DOMAIN-CONTAINING PROTEIN"/>
    <property type="match status" value="1"/>
</dbReference>
<feature type="region of interest" description="Disordered" evidence="6">
    <location>
        <begin position="568"/>
        <end position="590"/>
    </location>
</feature>
<keyword evidence="4" id="KW-0072">Autophagy</keyword>
<dbReference type="AlphaFoldDB" id="A0A8B8GA18"/>
<dbReference type="InterPro" id="IPR025258">
    <property type="entry name" value="RH_dom"/>
</dbReference>
<dbReference type="Pfam" id="PF02759">
    <property type="entry name" value="RUN"/>
    <property type="match status" value="1"/>
</dbReference>
<dbReference type="RefSeq" id="XP_025419438.1">
    <property type="nucleotide sequence ID" value="XM_025563653.1"/>
</dbReference>
<keyword evidence="2" id="KW-0597">Phosphoprotein</keyword>
<dbReference type="GO" id="GO:1901981">
    <property type="term" value="F:phosphatidylinositol phosphate binding"/>
    <property type="evidence" value="ECO:0007669"/>
    <property type="project" value="TreeGrafter"/>
</dbReference>
<evidence type="ECO:0000313" key="13">
    <source>
        <dbReference type="RefSeq" id="XP_025419467.1"/>
    </source>
</evidence>
<keyword evidence="5" id="KW-0175">Coiled coil</keyword>
<protein>
    <submittedName>
        <fullName evidence="9 10">Run domain Beclin-1-interacting and cysteine-rich domain-containing protein</fullName>
    </submittedName>
</protein>
<accession>A0A8B8GA18</accession>
<dbReference type="InterPro" id="IPR036280">
    <property type="entry name" value="Multihaem_cyt_sf"/>
</dbReference>
<dbReference type="SMART" id="SM01175">
    <property type="entry name" value="DUF4206"/>
    <property type="match status" value="1"/>
</dbReference>
<organism evidence="8 12">
    <name type="scientific">Sipha flava</name>
    <name type="common">yellow sugarcane aphid</name>
    <dbReference type="NCBI Taxonomy" id="143950"/>
    <lineage>
        <taxon>Eukaryota</taxon>
        <taxon>Metazoa</taxon>
        <taxon>Ecdysozoa</taxon>
        <taxon>Arthropoda</taxon>
        <taxon>Hexapoda</taxon>
        <taxon>Insecta</taxon>
        <taxon>Pterygota</taxon>
        <taxon>Neoptera</taxon>
        <taxon>Paraneoptera</taxon>
        <taxon>Hemiptera</taxon>
        <taxon>Sternorrhyncha</taxon>
        <taxon>Aphidomorpha</taxon>
        <taxon>Aphidoidea</taxon>
        <taxon>Aphididae</taxon>
        <taxon>Sipha</taxon>
    </lineage>
</organism>
<evidence type="ECO:0000313" key="8">
    <source>
        <dbReference type="Proteomes" id="UP000694846"/>
    </source>
</evidence>
<dbReference type="CDD" id="cd17686">
    <property type="entry name" value="RUN_RUBCN"/>
    <property type="match status" value="1"/>
</dbReference>
<dbReference type="InterPro" id="IPR004012">
    <property type="entry name" value="Run_dom"/>
</dbReference>
<evidence type="ECO:0000259" key="7">
    <source>
        <dbReference type="PROSITE" id="PS50826"/>
    </source>
</evidence>
<comment type="subcellular location">
    <subcellularLocation>
        <location evidence="1">Late endosome</location>
    </subcellularLocation>
</comment>